<comment type="caution">
    <text evidence="3">The sequence shown here is derived from an EMBL/GenBank/DDBJ whole genome shotgun (WGS) entry which is preliminary data.</text>
</comment>
<organism evidence="3 4">
    <name type="scientific">Leptospira bandrabouensis</name>
    <dbReference type="NCBI Taxonomy" id="2484903"/>
    <lineage>
        <taxon>Bacteria</taxon>
        <taxon>Pseudomonadati</taxon>
        <taxon>Spirochaetota</taxon>
        <taxon>Spirochaetia</taxon>
        <taxon>Leptospirales</taxon>
        <taxon>Leptospiraceae</taxon>
        <taxon>Leptospira</taxon>
    </lineage>
</organism>
<protein>
    <submittedName>
        <fullName evidence="3">DUF2326 domain-containing protein</fullName>
    </submittedName>
</protein>
<gene>
    <name evidence="3" type="ORF">EHR08_17100</name>
</gene>
<evidence type="ECO:0000256" key="1">
    <source>
        <dbReference type="SAM" id="Coils"/>
    </source>
</evidence>
<keyword evidence="1" id="KW-0175">Coiled coil</keyword>
<feature type="domain" description="DUF2326" evidence="2">
    <location>
        <begin position="447"/>
        <end position="571"/>
    </location>
</feature>
<dbReference type="AlphaFoldDB" id="A0A6H3NRU4"/>
<evidence type="ECO:0000259" key="2">
    <source>
        <dbReference type="Pfam" id="PF10088"/>
    </source>
</evidence>
<accession>A0A6H3NRU4</accession>
<dbReference type="InterPro" id="IPR018760">
    <property type="entry name" value="DUF2326"/>
</dbReference>
<reference evidence="3" key="1">
    <citation type="journal article" date="2019" name="PLoS Negl. Trop. Dis.">
        <title>Revisiting the worldwide diversity of Leptospira species in the environment.</title>
        <authorList>
            <person name="Vincent A.T."/>
            <person name="Schiettekatte O."/>
            <person name="Bourhy P."/>
            <person name="Veyrier F.J."/>
            <person name="Picardeau M."/>
        </authorList>
    </citation>
    <scope>NUCLEOTIDE SEQUENCE [LARGE SCALE GENOMIC DNA]</scope>
    <source>
        <strain evidence="3">201601109</strain>
    </source>
</reference>
<dbReference type="EMBL" id="RQHU01000022">
    <property type="protein sequence ID" value="TGN11610.1"/>
    <property type="molecule type" value="Genomic_DNA"/>
</dbReference>
<feature type="coiled-coil region" evidence="1">
    <location>
        <begin position="258"/>
        <end position="285"/>
    </location>
</feature>
<evidence type="ECO:0000313" key="3">
    <source>
        <dbReference type="EMBL" id="TGN11610.1"/>
    </source>
</evidence>
<keyword evidence="4" id="KW-1185">Reference proteome</keyword>
<name>A0A6H3NRU4_9LEPT</name>
<sequence>MFLNFLRITADKEVIREIKFIKGLNLIIDETSSENDKETGNNVGKTTLLKLIDFCFGADQKAIYVDPESKKQEYTLVKNFLREKKILITLQLIENLEDAKSSTITLERNFASRNKIIRKINGKDYSEDEYSLKLKELLFPDHLAPKPTLRQIISHNIRYKEDAINNTLKTLDRYTTDVEYETLYLFLLGCNFIRGNEKQEIISKLKIENDFKSRLENNQSRITYETALSIINKDIEYLNERKKSFNLNLKFEVELDKLNETKSSIAKLSNQLSNMNIRKRLIEEAEKDLKANYSQADTKQLFQIYQQATDQVSKLHKTFEELLVYHNNMILEKIKFLKKDLPKLESDISNLRVKLSSLLKYEQELSDSIVKSESFDKFESILIELNEKFRKKGEYETTISQLISVEVNIDNLNKQLAEIDEELFSDSFEATVKSQKDKFNVFFTAVSRFVYGEEYALTYKKEINKKGQRIYKFTSFNTNLSSGKKQGEISCFDIAYILFAREENIPSLQFLLNDKKELMHDNQLNKIADFANLKNIQFVASILKDKLPIELNNDDNIIIKLSPTEKLFKIESFSL</sequence>
<evidence type="ECO:0000313" key="4">
    <source>
        <dbReference type="Proteomes" id="UP000297649"/>
    </source>
</evidence>
<dbReference type="RefSeq" id="WP_135781518.1">
    <property type="nucleotide sequence ID" value="NZ_RQHU01000022.1"/>
</dbReference>
<dbReference type="Pfam" id="PF10088">
    <property type="entry name" value="DUF2326"/>
    <property type="match status" value="1"/>
</dbReference>
<proteinExistence type="predicted"/>
<dbReference type="Proteomes" id="UP000297649">
    <property type="component" value="Unassembled WGS sequence"/>
</dbReference>